<evidence type="ECO:0000313" key="2">
    <source>
        <dbReference type="EMBL" id="MFC0319291.1"/>
    </source>
</evidence>
<evidence type="ECO:0000313" key="3">
    <source>
        <dbReference type="Proteomes" id="UP001589774"/>
    </source>
</evidence>
<dbReference type="PANTHER" id="PTHR41532">
    <property type="entry name" value="FIXS PROTEIN"/>
    <property type="match status" value="1"/>
</dbReference>
<keyword evidence="3" id="KW-1185">Reference proteome</keyword>
<dbReference type="Pfam" id="PF03597">
    <property type="entry name" value="FixS"/>
    <property type="match status" value="1"/>
</dbReference>
<feature type="transmembrane region" description="Helical" evidence="1">
    <location>
        <begin position="6"/>
        <end position="25"/>
    </location>
</feature>
<accession>A0ABV6HK85</accession>
<dbReference type="Proteomes" id="UP001589774">
    <property type="component" value="Unassembled WGS sequence"/>
</dbReference>
<proteinExistence type="predicted"/>
<keyword evidence="1" id="KW-1133">Transmembrane helix</keyword>
<sequence>MSAIFFLIACSVFIALFFLGAFFWANKNGQHDDTYTPAIRILFEDDVIFDGQENEKGVDESELNK</sequence>
<protein>
    <submittedName>
        <fullName evidence="2">Cbb3-type cytochrome oxidase assembly protein CcoS</fullName>
    </submittedName>
</protein>
<dbReference type="InterPro" id="IPR004714">
    <property type="entry name" value="Cyt_oxidase_maturation_cbb3"/>
</dbReference>
<dbReference type="EMBL" id="JBHLWO010000002">
    <property type="protein sequence ID" value="MFC0319291.1"/>
    <property type="molecule type" value="Genomic_DNA"/>
</dbReference>
<organism evidence="2 3">
    <name type="scientific">Olivibacter oleidegradans</name>
    <dbReference type="NCBI Taxonomy" id="760123"/>
    <lineage>
        <taxon>Bacteria</taxon>
        <taxon>Pseudomonadati</taxon>
        <taxon>Bacteroidota</taxon>
        <taxon>Sphingobacteriia</taxon>
        <taxon>Sphingobacteriales</taxon>
        <taxon>Sphingobacteriaceae</taxon>
        <taxon>Olivibacter</taxon>
    </lineage>
</organism>
<comment type="caution">
    <text evidence="2">The sequence shown here is derived from an EMBL/GenBank/DDBJ whole genome shotgun (WGS) entry which is preliminary data.</text>
</comment>
<evidence type="ECO:0000256" key="1">
    <source>
        <dbReference type="SAM" id="Phobius"/>
    </source>
</evidence>
<dbReference type="PANTHER" id="PTHR41532:SF1">
    <property type="entry name" value="FIXS PROTEIN"/>
    <property type="match status" value="1"/>
</dbReference>
<dbReference type="NCBIfam" id="TIGR00847">
    <property type="entry name" value="ccoS"/>
    <property type="match status" value="1"/>
</dbReference>
<keyword evidence="1" id="KW-0812">Transmembrane</keyword>
<keyword evidence="1" id="KW-0472">Membrane</keyword>
<name>A0ABV6HK85_9SPHI</name>
<gene>
    <name evidence="2" type="primary">ccoS</name>
    <name evidence="2" type="ORF">ACFFI0_13290</name>
</gene>
<reference evidence="2 3" key="1">
    <citation type="submission" date="2024-09" db="EMBL/GenBank/DDBJ databases">
        <authorList>
            <person name="Sun Q."/>
            <person name="Mori K."/>
        </authorList>
    </citation>
    <scope>NUCLEOTIDE SEQUENCE [LARGE SCALE GENOMIC DNA]</scope>
    <source>
        <strain evidence="2 3">CCM 7765</strain>
    </source>
</reference>
<dbReference type="RefSeq" id="WP_013666783.1">
    <property type="nucleotide sequence ID" value="NZ_JBHLWO010000002.1"/>
</dbReference>